<feature type="transmembrane region" description="Helical" evidence="1">
    <location>
        <begin position="153"/>
        <end position="173"/>
    </location>
</feature>
<gene>
    <name evidence="2" type="ORF">ACFQY8_04920</name>
</gene>
<keyword evidence="1" id="KW-0472">Membrane</keyword>
<sequence>MSSQADDTGLRSLAHSTDNFSVWHAIGGIRGIAESIVPFLSFIIAYMASSNLGLSIGIVSFVLVVIVVVRLVQKQTLMGAASGLILTIVSVIVAMLSGSARSFYTPGILINALFLIVLFVSIIVGRPAIGWLMKTLSPSDEHNFMNRTYMQVTWVWIAVFAIRLIAEIPLYVARNIAALGIVRIITGIPLFAIALLVSWVIIKPARQSTAQLTQSVSSQEDSIEE</sequence>
<evidence type="ECO:0000256" key="1">
    <source>
        <dbReference type="SAM" id="Phobius"/>
    </source>
</evidence>
<feature type="transmembrane region" description="Helical" evidence="1">
    <location>
        <begin position="180"/>
        <end position="202"/>
    </location>
</feature>
<keyword evidence="3" id="KW-1185">Reference proteome</keyword>
<feature type="transmembrane region" description="Helical" evidence="1">
    <location>
        <begin position="108"/>
        <end position="133"/>
    </location>
</feature>
<name>A0ABW2Y4F1_9BIFI</name>
<keyword evidence="1" id="KW-0812">Transmembrane</keyword>
<evidence type="ECO:0000313" key="2">
    <source>
        <dbReference type="EMBL" id="MFD0705084.1"/>
    </source>
</evidence>
<dbReference type="InterPro" id="IPR016566">
    <property type="entry name" value="UCP010219"/>
</dbReference>
<dbReference type="EMBL" id="JBHTHQ010000021">
    <property type="protein sequence ID" value="MFD0705084.1"/>
    <property type="molecule type" value="Genomic_DNA"/>
</dbReference>
<feature type="transmembrane region" description="Helical" evidence="1">
    <location>
        <begin position="77"/>
        <end position="96"/>
    </location>
</feature>
<keyword evidence="1" id="KW-1133">Transmembrane helix</keyword>
<feature type="transmembrane region" description="Helical" evidence="1">
    <location>
        <begin position="52"/>
        <end position="71"/>
    </location>
</feature>
<reference evidence="3" key="1">
    <citation type="journal article" date="2019" name="Int. J. Syst. Evol. Microbiol.">
        <title>The Global Catalogue of Microorganisms (GCM) 10K type strain sequencing project: providing services to taxonomists for standard genome sequencing and annotation.</title>
        <authorList>
            <consortium name="The Broad Institute Genomics Platform"/>
            <consortium name="The Broad Institute Genome Sequencing Center for Infectious Disease"/>
            <person name="Wu L."/>
            <person name="Ma J."/>
        </authorList>
    </citation>
    <scope>NUCLEOTIDE SEQUENCE [LARGE SCALE GENOMIC DNA]</scope>
    <source>
        <strain evidence="3">CCM 8604</strain>
    </source>
</reference>
<dbReference type="RefSeq" id="WP_377938782.1">
    <property type="nucleotide sequence ID" value="NZ_JBHTHQ010000021.1"/>
</dbReference>
<dbReference type="Pfam" id="PF11361">
    <property type="entry name" value="DUF3159"/>
    <property type="match status" value="1"/>
</dbReference>
<dbReference type="Proteomes" id="UP001597036">
    <property type="component" value="Unassembled WGS sequence"/>
</dbReference>
<protein>
    <submittedName>
        <fullName evidence="2">DUF3159 domain-containing protein</fullName>
    </submittedName>
</protein>
<feature type="transmembrane region" description="Helical" evidence="1">
    <location>
        <begin position="20"/>
        <end position="45"/>
    </location>
</feature>
<proteinExistence type="predicted"/>
<accession>A0ABW2Y4F1</accession>
<comment type="caution">
    <text evidence="2">The sequence shown here is derived from an EMBL/GenBank/DDBJ whole genome shotgun (WGS) entry which is preliminary data.</text>
</comment>
<evidence type="ECO:0000313" key="3">
    <source>
        <dbReference type="Proteomes" id="UP001597036"/>
    </source>
</evidence>
<organism evidence="2 3">
    <name type="scientific">Alloscardovia venturai</name>
    <dbReference type="NCBI Taxonomy" id="1769421"/>
    <lineage>
        <taxon>Bacteria</taxon>
        <taxon>Bacillati</taxon>
        <taxon>Actinomycetota</taxon>
        <taxon>Actinomycetes</taxon>
        <taxon>Bifidobacteriales</taxon>
        <taxon>Bifidobacteriaceae</taxon>
        <taxon>Alloscardovia</taxon>
    </lineage>
</organism>